<reference evidence="1 2" key="1">
    <citation type="submission" date="2016-10" db="EMBL/GenBank/DDBJ databases">
        <authorList>
            <person name="de Groot N.N."/>
        </authorList>
    </citation>
    <scope>NUCLEOTIDE SEQUENCE [LARGE SCALE GENOMIC DNA]</scope>
    <source>
        <strain evidence="1 2">DSM 6793</strain>
    </source>
</reference>
<dbReference type="RefSeq" id="WP_091511219.1">
    <property type="nucleotide sequence ID" value="NZ_FOLE01000004.1"/>
</dbReference>
<evidence type="ECO:0000313" key="2">
    <source>
        <dbReference type="Proteomes" id="UP000199514"/>
    </source>
</evidence>
<dbReference type="STRING" id="927664.SAMN05421780_104286"/>
<evidence type="ECO:0000313" key="1">
    <source>
        <dbReference type="EMBL" id="SFC33166.1"/>
    </source>
</evidence>
<dbReference type="Proteomes" id="UP000199514">
    <property type="component" value="Unassembled WGS sequence"/>
</dbReference>
<name>A0A1I1IA94_9BACT</name>
<dbReference type="AlphaFoldDB" id="A0A1I1IA94"/>
<sequence>MTDESMLNMLGVLQQVSGVYKRIADDSKSNDDIGLRLKCLEIAASANGVSNKVHEAQIMYNWIVKAREKKAIAQNAPTSDEEFPDLKIKRLPVSYSDAIGEAQSLRNALVGLKNDSHNAFSALIQTIEQVASDREKDSGLEQNQIDWLVREIESIKKQIIESADNFLEKVADE</sequence>
<proteinExistence type="predicted"/>
<organism evidence="1 2">
    <name type="scientific">Flexibacter flexilis DSM 6793</name>
    <dbReference type="NCBI Taxonomy" id="927664"/>
    <lineage>
        <taxon>Bacteria</taxon>
        <taxon>Pseudomonadati</taxon>
        <taxon>Bacteroidota</taxon>
        <taxon>Cytophagia</taxon>
        <taxon>Cytophagales</taxon>
        <taxon>Flexibacteraceae</taxon>
        <taxon>Flexibacter</taxon>
    </lineage>
</organism>
<protein>
    <submittedName>
        <fullName evidence="1">Uncharacterized protein</fullName>
    </submittedName>
</protein>
<dbReference type="EMBL" id="FOLE01000004">
    <property type="protein sequence ID" value="SFC33166.1"/>
    <property type="molecule type" value="Genomic_DNA"/>
</dbReference>
<accession>A0A1I1IA94</accession>
<gene>
    <name evidence="1" type="ORF">SAMN05421780_104286</name>
</gene>
<keyword evidence="2" id="KW-1185">Reference proteome</keyword>